<comment type="caution">
    <text evidence="3">The sequence shown here is derived from an EMBL/GenBank/DDBJ whole genome shotgun (WGS) entry which is preliminary data.</text>
</comment>
<dbReference type="SMART" id="SM00530">
    <property type="entry name" value="HTH_XRE"/>
    <property type="match status" value="1"/>
</dbReference>
<organism evidence="3 4">
    <name type="scientific">Rhizobium loti</name>
    <name type="common">Mesorhizobium loti</name>
    <dbReference type="NCBI Taxonomy" id="381"/>
    <lineage>
        <taxon>Bacteria</taxon>
        <taxon>Pseudomonadati</taxon>
        <taxon>Pseudomonadota</taxon>
        <taxon>Alphaproteobacteria</taxon>
        <taxon>Hyphomicrobiales</taxon>
        <taxon>Phyllobacteriaceae</taxon>
        <taxon>Mesorhizobium</taxon>
    </lineage>
</organism>
<evidence type="ECO:0000259" key="2">
    <source>
        <dbReference type="PROSITE" id="PS50943"/>
    </source>
</evidence>
<dbReference type="Gene3D" id="1.10.260.40">
    <property type="entry name" value="lambda repressor-like DNA-binding domains"/>
    <property type="match status" value="1"/>
</dbReference>
<dbReference type="SUPFAM" id="SSF51182">
    <property type="entry name" value="RmlC-like cupins"/>
    <property type="match status" value="1"/>
</dbReference>
<dbReference type="CDD" id="cd00093">
    <property type="entry name" value="HTH_XRE"/>
    <property type="match status" value="1"/>
</dbReference>
<dbReference type="GO" id="GO:0003677">
    <property type="term" value="F:DNA binding"/>
    <property type="evidence" value="ECO:0007669"/>
    <property type="project" value="UniProtKB-KW"/>
</dbReference>
<name>A0A8E3B3T1_RHILI</name>
<dbReference type="Proteomes" id="UP000245631">
    <property type="component" value="Unassembled WGS sequence"/>
</dbReference>
<dbReference type="InterPro" id="IPR001387">
    <property type="entry name" value="Cro/C1-type_HTH"/>
</dbReference>
<reference evidence="3 4" key="1">
    <citation type="submission" date="2018-05" db="EMBL/GenBank/DDBJ databases">
        <title>Genomic Encyclopedia of Type Strains, Phase IV (KMG-IV): sequencing the most valuable type-strain genomes for metagenomic binning, comparative biology and taxonomic classification.</title>
        <authorList>
            <person name="Goeker M."/>
        </authorList>
    </citation>
    <scope>NUCLEOTIDE SEQUENCE [LARGE SCALE GENOMIC DNA]</scope>
    <source>
        <strain evidence="3 4">DSM 2626</strain>
    </source>
</reference>
<dbReference type="InterPro" id="IPR010982">
    <property type="entry name" value="Lambda_DNA-bd_dom_sf"/>
</dbReference>
<proteinExistence type="predicted"/>
<dbReference type="SUPFAM" id="SSF47413">
    <property type="entry name" value="lambda repressor-like DNA-binding domains"/>
    <property type="match status" value="1"/>
</dbReference>
<dbReference type="InterPro" id="IPR050807">
    <property type="entry name" value="TransReg_Diox_bact_type"/>
</dbReference>
<dbReference type="AlphaFoldDB" id="A0A8E3B3T1"/>
<dbReference type="PANTHER" id="PTHR46797:SF10">
    <property type="entry name" value="BLR1115 PROTEIN"/>
    <property type="match status" value="1"/>
</dbReference>
<dbReference type="EMBL" id="QGGH01000006">
    <property type="protein sequence ID" value="PWJ89841.1"/>
    <property type="molecule type" value="Genomic_DNA"/>
</dbReference>
<gene>
    <name evidence="3" type="ORF">C8D77_106164</name>
</gene>
<feature type="domain" description="HTH cro/C1-type" evidence="2">
    <location>
        <begin position="33"/>
        <end position="87"/>
    </location>
</feature>
<sequence length="204" mass="22214">MSRGGSFPTSIFRYNRRMDDIANDISSTIGRRIHAERIMRDWSLAELAERSGVSKAMLSTIERGKTSPTAALLVRIASAFGMTLSTLIARAELQGGGLLREADQPVWRDPDTGYVRRHLSPASDMPLELIRVQLPAGAKVSFPAASYAFIKQQIWLISGRLEFVEGDVVHGLEPGDCLALGAPSDCTFHALETGADYLVALVRG</sequence>
<evidence type="ECO:0000313" key="3">
    <source>
        <dbReference type="EMBL" id="PWJ89841.1"/>
    </source>
</evidence>
<dbReference type="Pfam" id="PF01381">
    <property type="entry name" value="HTH_3"/>
    <property type="match status" value="1"/>
</dbReference>
<evidence type="ECO:0000313" key="4">
    <source>
        <dbReference type="Proteomes" id="UP000245631"/>
    </source>
</evidence>
<evidence type="ECO:0000256" key="1">
    <source>
        <dbReference type="ARBA" id="ARBA00023125"/>
    </source>
</evidence>
<keyword evidence="1" id="KW-0238">DNA-binding</keyword>
<dbReference type="CDD" id="cd02209">
    <property type="entry name" value="cupin_XRE_C"/>
    <property type="match status" value="1"/>
</dbReference>
<protein>
    <submittedName>
        <fullName evidence="3">XRE family transcriptional regulator</fullName>
    </submittedName>
</protein>
<dbReference type="PANTHER" id="PTHR46797">
    <property type="entry name" value="HTH-TYPE TRANSCRIPTIONAL REGULATOR"/>
    <property type="match status" value="1"/>
</dbReference>
<dbReference type="GO" id="GO:0003700">
    <property type="term" value="F:DNA-binding transcription factor activity"/>
    <property type="evidence" value="ECO:0007669"/>
    <property type="project" value="TreeGrafter"/>
</dbReference>
<dbReference type="InterPro" id="IPR011051">
    <property type="entry name" value="RmlC_Cupin_sf"/>
</dbReference>
<dbReference type="PROSITE" id="PS50943">
    <property type="entry name" value="HTH_CROC1"/>
    <property type="match status" value="1"/>
</dbReference>
<accession>A0A8E3B3T1</accession>
<dbReference type="GO" id="GO:0005829">
    <property type="term" value="C:cytosol"/>
    <property type="evidence" value="ECO:0007669"/>
    <property type="project" value="TreeGrafter"/>
</dbReference>